<evidence type="ECO:0000259" key="4">
    <source>
        <dbReference type="Pfam" id="PF14870"/>
    </source>
</evidence>
<protein>
    <recommendedName>
        <fullName evidence="4">Photosynthesis system II assembly factor Ycf48/Hcf136-like domain-containing protein</fullName>
    </recommendedName>
</protein>
<comment type="caution">
    <text evidence="5">The sequence shown here is derived from an EMBL/GenBank/DDBJ whole genome shotgun (WGS) entry which is preliminary data.</text>
</comment>
<dbReference type="PANTHER" id="PTHR47199:SF2">
    <property type="entry name" value="PHOTOSYSTEM II STABILITY_ASSEMBLY FACTOR HCF136, CHLOROPLASTIC"/>
    <property type="match status" value="1"/>
</dbReference>
<dbReference type="OrthoDB" id="9813892at2"/>
<dbReference type="PANTHER" id="PTHR47199">
    <property type="entry name" value="PHOTOSYSTEM II STABILITY/ASSEMBLY FACTOR HCF136, CHLOROPLASTIC"/>
    <property type="match status" value="1"/>
</dbReference>
<evidence type="ECO:0000256" key="2">
    <source>
        <dbReference type="ARBA" id="ARBA00023276"/>
    </source>
</evidence>
<evidence type="ECO:0000313" key="6">
    <source>
        <dbReference type="Proteomes" id="UP000297890"/>
    </source>
</evidence>
<evidence type="ECO:0000256" key="3">
    <source>
        <dbReference type="SAM" id="MobiDB-lite"/>
    </source>
</evidence>
<dbReference type="AlphaFoldDB" id="A0A4Z0F7Z4"/>
<feature type="region of interest" description="Disordered" evidence="3">
    <location>
        <begin position="1"/>
        <end position="20"/>
    </location>
</feature>
<organism evidence="5 6">
    <name type="scientific">Candidatus Macondimonas diazotrophica</name>
    <dbReference type="NCBI Taxonomy" id="2305248"/>
    <lineage>
        <taxon>Bacteria</taxon>
        <taxon>Pseudomonadati</taxon>
        <taxon>Pseudomonadota</taxon>
        <taxon>Gammaproteobacteria</taxon>
        <taxon>Chromatiales</taxon>
        <taxon>Ectothiorhodospiraceae</taxon>
        <taxon>Candidatus Macondimonas</taxon>
    </lineage>
</organism>
<evidence type="ECO:0000313" key="5">
    <source>
        <dbReference type="EMBL" id="TFZ81885.1"/>
    </source>
</evidence>
<dbReference type="EMBL" id="SRIO01000014">
    <property type="protein sequence ID" value="TFZ81885.1"/>
    <property type="molecule type" value="Genomic_DNA"/>
</dbReference>
<keyword evidence="1" id="KW-0602">Photosynthesis</keyword>
<evidence type="ECO:0000256" key="1">
    <source>
        <dbReference type="ARBA" id="ARBA00022531"/>
    </source>
</evidence>
<feature type="domain" description="Photosynthesis system II assembly factor Ycf48/Hcf136-like" evidence="4">
    <location>
        <begin position="213"/>
        <end position="288"/>
    </location>
</feature>
<dbReference type="InterPro" id="IPR028203">
    <property type="entry name" value="PSII_CF48-like_dom"/>
</dbReference>
<dbReference type="Proteomes" id="UP000297890">
    <property type="component" value="Unassembled WGS sequence"/>
</dbReference>
<dbReference type="GO" id="GO:0009523">
    <property type="term" value="C:photosystem II"/>
    <property type="evidence" value="ECO:0007669"/>
    <property type="project" value="UniProtKB-KW"/>
</dbReference>
<name>A0A4Z0F7Z4_9GAMM</name>
<sequence>MQNLNRVQTSPDHLNRASHRETFRGWNSSNVLGDIAHGSGRVLSQLVRLAGSMLPWLVIGALALASVTLKLPPVKDQVQPKIFMPRDHFFGIAITPAGEMFVAGQNGQILTSNDNGQRWTPLDAELRAALQDIAAWDNDHILAIGNDGAVVTGTRTNDQWALRESTIGEKTKLLGLTVQGQGEAWAVGDMGAIFHSTDYGVSWNRASPVKDIIFNSVDFLDERIGIVVGEFGTIARTSDGGASWQDLPDLTELTLLDVAFSADGRAVIVGQNGTVLISDDAGVNWRELPAVTTEHLFDVEWDAGLDEWIAVGNMGVISRTVNGDWTSWTTSRIDDRNLSWHTGLALRDGAIYVSGRDTGIIQDGSFLPFQKQSLQ</sequence>
<gene>
    <name evidence="5" type="ORF">E4680_10475</name>
</gene>
<feature type="domain" description="Photosynthesis system II assembly factor Ycf48/Hcf136-like" evidence="4">
    <location>
        <begin position="118"/>
        <end position="206"/>
    </location>
</feature>
<dbReference type="InterPro" id="IPR015943">
    <property type="entry name" value="WD40/YVTN_repeat-like_dom_sf"/>
</dbReference>
<dbReference type="SUPFAM" id="SSF110296">
    <property type="entry name" value="Oligoxyloglucan reducing end-specific cellobiohydrolase"/>
    <property type="match status" value="1"/>
</dbReference>
<reference evidence="5 6" key="1">
    <citation type="journal article" date="2019" name="ISME J.">
        <title>Candidatus Macondimonas diazotrophica, a novel gammaproteobacterial genus dominating crude-oil-contaminated coastal sediments.</title>
        <authorList>
            <person name="Karthikeyan S."/>
            <person name="Konstantinidis K."/>
        </authorList>
    </citation>
    <scope>NUCLEOTIDE SEQUENCE [LARGE SCALE GENOMIC DNA]</scope>
    <source>
        <strain evidence="5 6">KTK01</strain>
    </source>
</reference>
<feature type="compositionally biased region" description="Polar residues" evidence="3">
    <location>
        <begin position="1"/>
        <end position="12"/>
    </location>
</feature>
<dbReference type="Pfam" id="PF14870">
    <property type="entry name" value="PSII_BNR"/>
    <property type="match status" value="2"/>
</dbReference>
<keyword evidence="6" id="KW-1185">Reference proteome</keyword>
<dbReference type="Gene3D" id="2.130.10.10">
    <property type="entry name" value="YVTN repeat-like/Quinoprotein amine dehydrogenase"/>
    <property type="match status" value="2"/>
</dbReference>
<dbReference type="GO" id="GO:0015979">
    <property type="term" value="P:photosynthesis"/>
    <property type="evidence" value="ECO:0007669"/>
    <property type="project" value="UniProtKB-KW"/>
</dbReference>
<keyword evidence="2" id="KW-0604">Photosystem II</keyword>
<proteinExistence type="predicted"/>
<accession>A0A4Z0F7Z4</accession>